<feature type="transmembrane region" description="Helical" evidence="10">
    <location>
        <begin position="377"/>
        <end position="396"/>
    </location>
</feature>
<feature type="transmembrane region" description="Helical" evidence="10">
    <location>
        <begin position="156"/>
        <end position="185"/>
    </location>
</feature>
<dbReference type="SUPFAM" id="SSF81321">
    <property type="entry name" value="Family A G protein-coupled receptor-like"/>
    <property type="match status" value="3"/>
</dbReference>
<keyword evidence="6" id="KW-0297">G-protein coupled receptor</keyword>
<dbReference type="Proteomes" id="UP000018936">
    <property type="component" value="Unassembled WGS sequence"/>
</dbReference>
<feature type="transmembrane region" description="Helical" evidence="10">
    <location>
        <begin position="54"/>
        <end position="72"/>
    </location>
</feature>
<dbReference type="PROSITE" id="PS50262">
    <property type="entry name" value="G_PROTEIN_RECEP_F1_2"/>
    <property type="match status" value="2"/>
</dbReference>
<feature type="transmembrane region" description="Helical" evidence="10">
    <location>
        <begin position="279"/>
        <end position="304"/>
    </location>
</feature>
<keyword evidence="7 10" id="KW-0472">Membrane</keyword>
<comment type="subcellular location">
    <subcellularLocation>
        <location evidence="1">Cell membrane</location>
        <topology evidence="1">Multi-pass membrane protein</topology>
    </subcellularLocation>
</comment>
<evidence type="ECO:0000256" key="6">
    <source>
        <dbReference type="ARBA" id="ARBA00023040"/>
    </source>
</evidence>
<feature type="non-terminal residue" evidence="12">
    <location>
        <position position="1"/>
    </location>
</feature>
<gene>
    <name evidence="12" type="primary">Olfr24</name>
    <name evidence="12" type="ORF">L345_00197</name>
</gene>
<evidence type="ECO:0000256" key="3">
    <source>
        <dbReference type="ARBA" id="ARBA00022692"/>
    </source>
</evidence>
<keyword evidence="9" id="KW-0807">Transducer</keyword>
<name>V8PJ02_OPHHA</name>
<keyword evidence="3 10" id="KW-0812">Transmembrane</keyword>
<dbReference type="InterPro" id="IPR000725">
    <property type="entry name" value="Olfact_rcpt"/>
</dbReference>
<organism evidence="12 13">
    <name type="scientific">Ophiophagus hannah</name>
    <name type="common">King cobra</name>
    <name type="synonym">Naja hannah</name>
    <dbReference type="NCBI Taxonomy" id="8665"/>
    <lineage>
        <taxon>Eukaryota</taxon>
        <taxon>Metazoa</taxon>
        <taxon>Chordata</taxon>
        <taxon>Craniata</taxon>
        <taxon>Vertebrata</taxon>
        <taxon>Euteleostomi</taxon>
        <taxon>Lepidosauria</taxon>
        <taxon>Squamata</taxon>
        <taxon>Bifurcata</taxon>
        <taxon>Unidentata</taxon>
        <taxon>Episquamata</taxon>
        <taxon>Toxicofera</taxon>
        <taxon>Serpentes</taxon>
        <taxon>Colubroidea</taxon>
        <taxon>Elapidae</taxon>
        <taxon>Elapinae</taxon>
        <taxon>Ophiophagus</taxon>
    </lineage>
</organism>
<dbReference type="InterPro" id="IPR017452">
    <property type="entry name" value="GPCR_Rhodpsn_7TM"/>
</dbReference>
<dbReference type="PANTHER" id="PTHR26452">
    <property type="entry name" value="OLFACTORY RECEPTOR"/>
    <property type="match status" value="1"/>
</dbReference>
<evidence type="ECO:0000256" key="4">
    <source>
        <dbReference type="ARBA" id="ARBA00022725"/>
    </source>
</evidence>
<dbReference type="PRINTS" id="PR00237">
    <property type="entry name" value="GPCRRHODOPSN"/>
</dbReference>
<proteinExistence type="predicted"/>
<feature type="domain" description="G-protein coupled receptors family 1 profile" evidence="11">
    <location>
        <begin position="297"/>
        <end position="399"/>
    </location>
</feature>
<evidence type="ECO:0000256" key="10">
    <source>
        <dbReference type="SAM" id="Phobius"/>
    </source>
</evidence>
<dbReference type="GO" id="GO:0004930">
    <property type="term" value="F:G protein-coupled receptor activity"/>
    <property type="evidence" value="ECO:0007669"/>
    <property type="project" value="UniProtKB-KW"/>
</dbReference>
<feature type="non-terminal residue" evidence="12">
    <location>
        <position position="399"/>
    </location>
</feature>
<sequence>LLALSCANTFANYIILFISVLLCGLDSFLITLVSFIYIILTILKIKSAESRQKAFSTCTVAPISLFRVYFIFQPTVESLMDPDNMISIQYKILTPMLNPIIYSLKNKEIRSVLLKITYPCSLTRLEFCGPNIIRHFSCEFPSLLALSCTETTASKIMFYVTGGIVGMFTFSLTLVSYINIFITILKMNSAEARKKTFSTCSSHLIVVALFYVTGYFRYLRPNSISSVVMDELSSVQYSISTPMLNPIIYSLTDIDELSMENQTMITEFILLGLSSNPEIHMILFFIFLIIYTITLLGNILIILIIRTEHGLYTPMFFFLSHLAFIDICYSTVTVPKMMANCIANQKDALVGCIVQIFSIINFACIDFSLLSAMAYDHYFAICNLLHYYTTLLHYIIQQL</sequence>
<comment type="caution">
    <text evidence="12">The sequence shown here is derived from an EMBL/GenBank/DDBJ whole genome shotgun (WGS) entry which is preliminary data.</text>
</comment>
<keyword evidence="2" id="KW-1003">Cell membrane</keyword>
<evidence type="ECO:0000256" key="5">
    <source>
        <dbReference type="ARBA" id="ARBA00022989"/>
    </source>
</evidence>
<evidence type="ECO:0000256" key="2">
    <source>
        <dbReference type="ARBA" id="ARBA00022475"/>
    </source>
</evidence>
<keyword evidence="4" id="KW-0716">Sensory transduction</keyword>
<feature type="domain" description="G-protein coupled receptors family 1 profile" evidence="11">
    <location>
        <begin position="148"/>
        <end position="249"/>
    </location>
</feature>
<accession>V8PJ02</accession>
<evidence type="ECO:0000256" key="7">
    <source>
        <dbReference type="ARBA" id="ARBA00023136"/>
    </source>
</evidence>
<evidence type="ECO:0000256" key="8">
    <source>
        <dbReference type="ARBA" id="ARBA00023170"/>
    </source>
</evidence>
<feature type="transmembrane region" description="Helical" evidence="10">
    <location>
        <begin position="311"/>
        <end position="332"/>
    </location>
</feature>
<feature type="transmembrane region" description="Helical" evidence="10">
    <location>
        <begin position="197"/>
        <end position="216"/>
    </location>
</feature>
<protein>
    <submittedName>
        <fullName evidence="12">Olfactory receptor 24</fullName>
    </submittedName>
</protein>
<reference evidence="12 13" key="1">
    <citation type="journal article" date="2013" name="Proc. Natl. Acad. Sci. U.S.A.">
        <title>The king cobra genome reveals dynamic gene evolution and adaptation in the snake venom system.</title>
        <authorList>
            <person name="Vonk F.J."/>
            <person name="Casewell N.R."/>
            <person name="Henkel C.V."/>
            <person name="Heimberg A.M."/>
            <person name="Jansen H.J."/>
            <person name="McCleary R.J."/>
            <person name="Kerkkamp H.M."/>
            <person name="Vos R.A."/>
            <person name="Guerreiro I."/>
            <person name="Calvete J.J."/>
            <person name="Wuster W."/>
            <person name="Woods A.E."/>
            <person name="Logan J.M."/>
            <person name="Harrison R.A."/>
            <person name="Castoe T.A."/>
            <person name="de Koning A.P."/>
            <person name="Pollock D.D."/>
            <person name="Yandell M."/>
            <person name="Calderon D."/>
            <person name="Renjifo C."/>
            <person name="Currier R.B."/>
            <person name="Salgado D."/>
            <person name="Pla D."/>
            <person name="Sanz L."/>
            <person name="Hyder A.S."/>
            <person name="Ribeiro J.M."/>
            <person name="Arntzen J.W."/>
            <person name="van den Thillart G.E."/>
            <person name="Boetzer M."/>
            <person name="Pirovano W."/>
            <person name="Dirks R.P."/>
            <person name="Spaink H.P."/>
            <person name="Duboule D."/>
            <person name="McGlinn E."/>
            <person name="Kini R.M."/>
            <person name="Richardson M.K."/>
        </authorList>
    </citation>
    <scope>NUCLEOTIDE SEQUENCE</scope>
    <source>
        <tissue evidence="12">Blood</tissue>
    </source>
</reference>
<dbReference type="GO" id="GO:0005886">
    <property type="term" value="C:plasma membrane"/>
    <property type="evidence" value="ECO:0007669"/>
    <property type="project" value="UniProtKB-SubCell"/>
</dbReference>
<evidence type="ECO:0000313" key="13">
    <source>
        <dbReference type="Proteomes" id="UP000018936"/>
    </source>
</evidence>
<evidence type="ECO:0000256" key="9">
    <source>
        <dbReference type="ARBA" id="ARBA00023224"/>
    </source>
</evidence>
<dbReference type="AlphaFoldDB" id="V8PJ02"/>
<evidence type="ECO:0000256" key="1">
    <source>
        <dbReference type="ARBA" id="ARBA00004651"/>
    </source>
</evidence>
<dbReference type="PRINTS" id="PR00245">
    <property type="entry name" value="OLFACTORYR"/>
</dbReference>
<dbReference type="InterPro" id="IPR000276">
    <property type="entry name" value="GPCR_Rhodpsn"/>
</dbReference>
<dbReference type="Pfam" id="PF13853">
    <property type="entry name" value="7tm_4"/>
    <property type="match status" value="2"/>
</dbReference>
<evidence type="ECO:0000313" key="12">
    <source>
        <dbReference type="EMBL" id="ETE73946.1"/>
    </source>
</evidence>
<evidence type="ECO:0000259" key="11">
    <source>
        <dbReference type="PROSITE" id="PS50262"/>
    </source>
</evidence>
<feature type="transmembrane region" description="Helical" evidence="10">
    <location>
        <begin position="348"/>
        <end position="370"/>
    </location>
</feature>
<feature type="transmembrane region" description="Helical" evidence="10">
    <location>
        <begin position="12"/>
        <end position="42"/>
    </location>
</feature>
<dbReference type="EMBL" id="AZIM01000018">
    <property type="protein sequence ID" value="ETE73946.1"/>
    <property type="molecule type" value="Genomic_DNA"/>
</dbReference>
<keyword evidence="13" id="KW-1185">Reference proteome</keyword>
<keyword evidence="4" id="KW-0552">Olfaction</keyword>
<dbReference type="GO" id="GO:0004984">
    <property type="term" value="F:olfactory receptor activity"/>
    <property type="evidence" value="ECO:0007669"/>
    <property type="project" value="InterPro"/>
</dbReference>
<keyword evidence="8 12" id="KW-0675">Receptor</keyword>
<dbReference type="OrthoDB" id="9020711at2759"/>
<dbReference type="Gene3D" id="1.20.1070.10">
    <property type="entry name" value="Rhodopsin 7-helix transmembrane proteins"/>
    <property type="match status" value="3"/>
</dbReference>
<keyword evidence="5 10" id="KW-1133">Transmembrane helix</keyword>
<dbReference type="InterPro" id="IPR050516">
    <property type="entry name" value="Olfactory_GPCR"/>
</dbReference>